<sequence length="49" mass="5583">MLGNGTMLIPIVQQGTQRFMLMHPFVNFGVASHETCTGKKEERRGWQYG</sequence>
<dbReference type="HOGENOM" id="CLU_3142155_0_0_6"/>
<proteinExistence type="predicted"/>
<gene>
    <name evidence="1" type="ordered locus">VS_0912</name>
</gene>
<accession>B7VL93</accession>
<dbReference type="KEGG" id="vsp:VS_0912"/>
<organism evidence="1 2">
    <name type="scientific">Vibrio atlanticus (strain LGP32)</name>
    <name type="common">Vibrio splendidus (strain Mel32)</name>
    <dbReference type="NCBI Taxonomy" id="575788"/>
    <lineage>
        <taxon>Bacteria</taxon>
        <taxon>Pseudomonadati</taxon>
        <taxon>Pseudomonadota</taxon>
        <taxon>Gammaproteobacteria</taxon>
        <taxon>Vibrionales</taxon>
        <taxon>Vibrionaceae</taxon>
        <taxon>Vibrio</taxon>
    </lineage>
</organism>
<name>B7VL93_VIBA3</name>
<evidence type="ECO:0000313" key="1">
    <source>
        <dbReference type="EMBL" id="CAV17924.1"/>
    </source>
</evidence>
<dbReference type="AlphaFoldDB" id="B7VL93"/>
<reference evidence="1 2" key="1">
    <citation type="submission" date="2009-02" db="EMBL/GenBank/DDBJ databases">
        <title>Vibrio splendidus str. LGP32 complete genome.</title>
        <authorList>
            <person name="Mazel D."/>
            <person name="Le Roux F."/>
        </authorList>
    </citation>
    <scope>NUCLEOTIDE SEQUENCE [LARGE SCALE GENOMIC DNA]</scope>
    <source>
        <strain evidence="1 2">LGP32</strain>
    </source>
</reference>
<dbReference type="EMBL" id="FM954972">
    <property type="protein sequence ID" value="CAV17924.1"/>
    <property type="molecule type" value="Genomic_DNA"/>
</dbReference>
<dbReference type="Proteomes" id="UP000009100">
    <property type="component" value="Chromosome 1"/>
</dbReference>
<protein>
    <submittedName>
        <fullName evidence="1">Uncharacterized protein</fullName>
    </submittedName>
</protein>
<evidence type="ECO:0000313" key="2">
    <source>
        <dbReference type="Proteomes" id="UP000009100"/>
    </source>
</evidence>